<feature type="transmembrane region" description="Helical" evidence="16">
    <location>
        <begin position="12"/>
        <end position="33"/>
    </location>
</feature>
<comment type="catalytic activity">
    <reaction evidence="1">
        <text>ATP + protein L-histidine = ADP + protein N-phospho-L-histidine.</text>
        <dbReference type="EC" id="2.7.13.3"/>
    </reaction>
</comment>
<keyword evidence="10" id="KW-0418">Kinase</keyword>
<protein>
    <recommendedName>
        <fullName evidence="3">histidine kinase</fullName>
        <ecNumber evidence="3">2.7.13.3</ecNumber>
    </recommendedName>
</protein>
<dbReference type="PANTHER" id="PTHR44936:SF5">
    <property type="entry name" value="SENSOR HISTIDINE KINASE ENVZ"/>
    <property type="match status" value="1"/>
</dbReference>
<dbReference type="Pfam" id="PF00672">
    <property type="entry name" value="HAMP"/>
    <property type="match status" value="1"/>
</dbReference>
<feature type="domain" description="HAMP" evidence="18">
    <location>
        <begin position="137"/>
        <end position="189"/>
    </location>
</feature>
<keyword evidence="4" id="KW-1003">Cell membrane</keyword>
<keyword evidence="8 16" id="KW-0812">Transmembrane</keyword>
<keyword evidence="20" id="KW-1185">Reference proteome</keyword>
<evidence type="ECO:0000259" key="17">
    <source>
        <dbReference type="PROSITE" id="PS50109"/>
    </source>
</evidence>
<keyword evidence="11" id="KW-0067">ATP-binding</keyword>
<keyword evidence="6" id="KW-0597">Phosphoprotein</keyword>
<evidence type="ECO:0000256" key="13">
    <source>
        <dbReference type="ARBA" id="ARBA00023012"/>
    </source>
</evidence>
<evidence type="ECO:0000256" key="2">
    <source>
        <dbReference type="ARBA" id="ARBA00004429"/>
    </source>
</evidence>
<dbReference type="AlphaFoldDB" id="A0A858Q608"/>
<evidence type="ECO:0000313" key="20">
    <source>
        <dbReference type="Proteomes" id="UP000503004"/>
    </source>
</evidence>
<evidence type="ECO:0000256" key="3">
    <source>
        <dbReference type="ARBA" id="ARBA00012438"/>
    </source>
</evidence>
<dbReference type="RefSeq" id="WP_169602561.1">
    <property type="nucleotide sequence ID" value="NZ_CP046565.1"/>
</dbReference>
<feature type="compositionally biased region" description="Pro residues" evidence="15">
    <location>
        <begin position="40"/>
        <end position="74"/>
    </location>
</feature>
<keyword evidence="7" id="KW-0808">Transferase</keyword>
<evidence type="ECO:0000256" key="1">
    <source>
        <dbReference type="ARBA" id="ARBA00000085"/>
    </source>
</evidence>
<dbReference type="InterPro" id="IPR005467">
    <property type="entry name" value="His_kinase_dom"/>
</dbReference>
<dbReference type="SUPFAM" id="SSF55874">
    <property type="entry name" value="ATPase domain of HSP90 chaperone/DNA topoisomerase II/histidine kinase"/>
    <property type="match status" value="1"/>
</dbReference>
<dbReference type="InterPro" id="IPR003661">
    <property type="entry name" value="HisK_dim/P_dom"/>
</dbReference>
<dbReference type="InterPro" id="IPR003660">
    <property type="entry name" value="HAMP_dom"/>
</dbReference>
<evidence type="ECO:0000256" key="15">
    <source>
        <dbReference type="SAM" id="MobiDB-lite"/>
    </source>
</evidence>
<dbReference type="SMART" id="SM00388">
    <property type="entry name" value="HisKA"/>
    <property type="match status" value="1"/>
</dbReference>
<dbReference type="Proteomes" id="UP000503004">
    <property type="component" value="Chromosome"/>
</dbReference>
<keyword evidence="5" id="KW-0997">Cell inner membrane</keyword>
<evidence type="ECO:0000259" key="18">
    <source>
        <dbReference type="PROSITE" id="PS50885"/>
    </source>
</evidence>
<dbReference type="InterPro" id="IPR004358">
    <property type="entry name" value="Sig_transdc_His_kin-like_C"/>
</dbReference>
<dbReference type="Pfam" id="PF02518">
    <property type="entry name" value="HATPase_c"/>
    <property type="match status" value="1"/>
</dbReference>
<organism evidence="19 20">
    <name type="scientific">Methylococcus geothermalis</name>
    <dbReference type="NCBI Taxonomy" id="2681310"/>
    <lineage>
        <taxon>Bacteria</taxon>
        <taxon>Pseudomonadati</taxon>
        <taxon>Pseudomonadota</taxon>
        <taxon>Gammaproteobacteria</taxon>
        <taxon>Methylococcales</taxon>
        <taxon>Methylococcaceae</taxon>
        <taxon>Methylococcus</taxon>
    </lineage>
</organism>
<dbReference type="Pfam" id="PF00512">
    <property type="entry name" value="HisKA"/>
    <property type="match status" value="1"/>
</dbReference>
<dbReference type="CDD" id="cd00082">
    <property type="entry name" value="HisKA"/>
    <property type="match status" value="1"/>
</dbReference>
<dbReference type="CDD" id="cd00075">
    <property type="entry name" value="HATPase"/>
    <property type="match status" value="1"/>
</dbReference>
<evidence type="ECO:0000256" key="10">
    <source>
        <dbReference type="ARBA" id="ARBA00022777"/>
    </source>
</evidence>
<evidence type="ECO:0000256" key="6">
    <source>
        <dbReference type="ARBA" id="ARBA00022553"/>
    </source>
</evidence>
<evidence type="ECO:0000256" key="16">
    <source>
        <dbReference type="SAM" id="Phobius"/>
    </source>
</evidence>
<evidence type="ECO:0000256" key="11">
    <source>
        <dbReference type="ARBA" id="ARBA00022840"/>
    </source>
</evidence>
<dbReference type="EMBL" id="CP046565">
    <property type="protein sequence ID" value="QJD29269.1"/>
    <property type="molecule type" value="Genomic_DNA"/>
</dbReference>
<keyword evidence="12 16" id="KW-1133">Transmembrane helix</keyword>
<reference evidence="20" key="1">
    <citation type="submission" date="2019-12" db="EMBL/GenBank/DDBJ databases">
        <authorList>
            <person name="Awala S.I."/>
            <person name="Rhee S.K."/>
        </authorList>
    </citation>
    <scope>NUCLEOTIDE SEQUENCE [LARGE SCALE GENOMIC DNA]</scope>
    <source>
        <strain evidence="20">IM1</strain>
    </source>
</reference>
<dbReference type="InterPro" id="IPR036097">
    <property type="entry name" value="HisK_dim/P_sf"/>
</dbReference>
<dbReference type="CDD" id="cd06225">
    <property type="entry name" value="HAMP"/>
    <property type="match status" value="1"/>
</dbReference>
<feature type="region of interest" description="Disordered" evidence="15">
    <location>
        <begin position="40"/>
        <end position="100"/>
    </location>
</feature>
<feature type="compositionally biased region" description="Pro residues" evidence="15">
    <location>
        <begin position="85"/>
        <end position="97"/>
    </location>
</feature>
<keyword evidence="9" id="KW-0547">Nucleotide-binding</keyword>
<sequence>MRRLIPDTLFTRLFLLLLVTLTASHFLGMAVVFNLELSEPPPPAPAQPAPQPHLPPLPEWLSRPPPPVDFPPPKDNFGWRVPGLDPTPAPPPRPTMEPAPGDVMGTGLSLPYRPHGGWISAAMRLIALGLTAWIGARWLSRPIIRIAQAAEHFGDSLSTQPLEESGPAEARKAARALNRMQAQLLEQIRQRSQFLAAVSHDLRTPITRLNLRVEGVEPPELREKLHEDLRDMSLMLASTLDYLRGHVEPEPLQPLDVEALVNSLAEDAQDQGHAVSVSGEAKPIMARPIALRRCLDNLISNALRYGQGAEMTLKDAPGNLVIEVRDHGPGIPDDQLEAVFAPFVRLESSRNRSSGGTGLGLSIARDVAISHGGRLTLRNGSEGGLIARLNLPRK</sequence>
<evidence type="ECO:0000256" key="14">
    <source>
        <dbReference type="ARBA" id="ARBA00023136"/>
    </source>
</evidence>
<dbReference type="GO" id="GO:0000155">
    <property type="term" value="F:phosphorelay sensor kinase activity"/>
    <property type="evidence" value="ECO:0007669"/>
    <property type="project" value="InterPro"/>
</dbReference>
<dbReference type="InterPro" id="IPR003594">
    <property type="entry name" value="HATPase_dom"/>
</dbReference>
<evidence type="ECO:0000256" key="8">
    <source>
        <dbReference type="ARBA" id="ARBA00022692"/>
    </source>
</evidence>
<evidence type="ECO:0000256" key="7">
    <source>
        <dbReference type="ARBA" id="ARBA00022679"/>
    </source>
</evidence>
<dbReference type="SMART" id="SM00304">
    <property type="entry name" value="HAMP"/>
    <property type="match status" value="1"/>
</dbReference>
<proteinExistence type="predicted"/>
<dbReference type="GO" id="GO:0005886">
    <property type="term" value="C:plasma membrane"/>
    <property type="evidence" value="ECO:0007669"/>
    <property type="project" value="UniProtKB-SubCell"/>
</dbReference>
<evidence type="ECO:0000313" key="19">
    <source>
        <dbReference type="EMBL" id="QJD29269.1"/>
    </source>
</evidence>
<accession>A0A858Q608</accession>
<dbReference type="PROSITE" id="PS50109">
    <property type="entry name" value="HIS_KIN"/>
    <property type="match status" value="1"/>
</dbReference>
<dbReference type="SMART" id="SM00387">
    <property type="entry name" value="HATPase_c"/>
    <property type="match status" value="1"/>
</dbReference>
<dbReference type="InterPro" id="IPR036890">
    <property type="entry name" value="HATPase_C_sf"/>
</dbReference>
<feature type="domain" description="Histidine kinase" evidence="17">
    <location>
        <begin position="197"/>
        <end position="394"/>
    </location>
</feature>
<dbReference type="PROSITE" id="PS50885">
    <property type="entry name" value="HAMP"/>
    <property type="match status" value="1"/>
</dbReference>
<keyword evidence="13" id="KW-0902">Two-component regulatory system</keyword>
<evidence type="ECO:0000256" key="12">
    <source>
        <dbReference type="ARBA" id="ARBA00022989"/>
    </source>
</evidence>
<dbReference type="PANTHER" id="PTHR44936">
    <property type="entry name" value="SENSOR PROTEIN CREC"/>
    <property type="match status" value="1"/>
</dbReference>
<evidence type="ECO:0000256" key="4">
    <source>
        <dbReference type="ARBA" id="ARBA00022475"/>
    </source>
</evidence>
<dbReference type="InterPro" id="IPR050980">
    <property type="entry name" value="2C_sensor_his_kinase"/>
</dbReference>
<dbReference type="PRINTS" id="PR00344">
    <property type="entry name" value="BCTRLSENSOR"/>
</dbReference>
<dbReference type="KEGG" id="metu:GNH96_04335"/>
<gene>
    <name evidence="19" type="ORF">GNH96_04335</name>
</gene>
<dbReference type="EC" id="2.7.13.3" evidence="3"/>
<evidence type="ECO:0000256" key="9">
    <source>
        <dbReference type="ARBA" id="ARBA00022741"/>
    </source>
</evidence>
<evidence type="ECO:0000256" key="5">
    <source>
        <dbReference type="ARBA" id="ARBA00022519"/>
    </source>
</evidence>
<dbReference type="GO" id="GO:0005524">
    <property type="term" value="F:ATP binding"/>
    <property type="evidence" value="ECO:0007669"/>
    <property type="project" value="UniProtKB-KW"/>
</dbReference>
<name>A0A858Q608_9GAMM</name>
<dbReference type="Gene3D" id="3.30.565.10">
    <property type="entry name" value="Histidine kinase-like ATPase, C-terminal domain"/>
    <property type="match status" value="1"/>
</dbReference>
<dbReference type="SUPFAM" id="SSF47384">
    <property type="entry name" value="Homodimeric domain of signal transducing histidine kinase"/>
    <property type="match status" value="1"/>
</dbReference>
<comment type="subcellular location">
    <subcellularLocation>
        <location evidence="2">Cell inner membrane</location>
        <topology evidence="2">Multi-pass membrane protein</topology>
    </subcellularLocation>
</comment>
<dbReference type="Gene3D" id="1.10.287.130">
    <property type="match status" value="1"/>
</dbReference>
<keyword evidence="14 16" id="KW-0472">Membrane</keyword>